<name>X6P3P5_RETFI</name>
<gene>
    <name evidence="2" type="ORF">RFI_04369</name>
</gene>
<keyword evidence="1" id="KW-1133">Transmembrane helix</keyword>
<evidence type="ECO:0000313" key="3">
    <source>
        <dbReference type="Proteomes" id="UP000023152"/>
    </source>
</evidence>
<evidence type="ECO:0008006" key="4">
    <source>
        <dbReference type="Google" id="ProtNLM"/>
    </source>
</evidence>
<comment type="caution">
    <text evidence="2">The sequence shown here is derived from an EMBL/GenBank/DDBJ whole genome shotgun (WGS) entry which is preliminary data.</text>
</comment>
<dbReference type="AlphaFoldDB" id="X6P3P5"/>
<keyword evidence="1" id="KW-0472">Membrane</keyword>
<accession>X6P3P5</accession>
<evidence type="ECO:0000256" key="1">
    <source>
        <dbReference type="SAM" id="Phobius"/>
    </source>
</evidence>
<organism evidence="2 3">
    <name type="scientific">Reticulomyxa filosa</name>
    <dbReference type="NCBI Taxonomy" id="46433"/>
    <lineage>
        <taxon>Eukaryota</taxon>
        <taxon>Sar</taxon>
        <taxon>Rhizaria</taxon>
        <taxon>Retaria</taxon>
        <taxon>Foraminifera</taxon>
        <taxon>Monothalamids</taxon>
        <taxon>Reticulomyxidae</taxon>
        <taxon>Reticulomyxa</taxon>
    </lineage>
</organism>
<proteinExistence type="predicted"/>
<reference evidence="2 3" key="1">
    <citation type="journal article" date="2013" name="Curr. Biol.">
        <title>The Genome of the Foraminiferan Reticulomyxa filosa.</title>
        <authorList>
            <person name="Glockner G."/>
            <person name="Hulsmann N."/>
            <person name="Schleicher M."/>
            <person name="Noegel A.A."/>
            <person name="Eichinger L."/>
            <person name="Gallinger C."/>
            <person name="Pawlowski J."/>
            <person name="Sierra R."/>
            <person name="Euteneuer U."/>
            <person name="Pillet L."/>
            <person name="Moustafa A."/>
            <person name="Platzer M."/>
            <person name="Groth M."/>
            <person name="Szafranski K."/>
            <person name="Schliwa M."/>
        </authorList>
    </citation>
    <scope>NUCLEOTIDE SEQUENCE [LARGE SCALE GENOMIC DNA]</scope>
</reference>
<dbReference type="EMBL" id="ASPP01003961">
    <property type="protein sequence ID" value="ETO32748.1"/>
    <property type="molecule type" value="Genomic_DNA"/>
</dbReference>
<sequence>MNKIFIITIFQVVLHKSSMQHEEIKLKKSLFENCVKFDDNIATKQKKKCEEAITNTAKDTKYYNDQKIYAKNNQKKNKKLFQFKLRFALKNLKIVQIFILISISGCPQIATYFLIKQIFN</sequence>
<keyword evidence="3" id="KW-1185">Reference proteome</keyword>
<keyword evidence="1" id="KW-0812">Transmembrane</keyword>
<protein>
    <recommendedName>
        <fullName evidence="4">Transmembrane protein</fullName>
    </recommendedName>
</protein>
<dbReference type="Proteomes" id="UP000023152">
    <property type="component" value="Unassembled WGS sequence"/>
</dbReference>
<evidence type="ECO:0000313" key="2">
    <source>
        <dbReference type="EMBL" id="ETO32748.1"/>
    </source>
</evidence>
<feature type="transmembrane region" description="Helical" evidence="1">
    <location>
        <begin position="94"/>
        <end position="115"/>
    </location>
</feature>